<gene>
    <name evidence="1" type="ORF">PQU95_14535</name>
</gene>
<dbReference type="Proteomes" id="UP001219956">
    <property type="component" value="Unassembled WGS sequence"/>
</dbReference>
<accession>A0ABT5J187</accession>
<name>A0ABT5J187_9NEIS</name>
<organism evidence="1 2">
    <name type="scientific">Vogesella aquatica</name>
    <dbReference type="NCBI Taxonomy" id="2984206"/>
    <lineage>
        <taxon>Bacteria</taxon>
        <taxon>Pseudomonadati</taxon>
        <taxon>Pseudomonadota</taxon>
        <taxon>Betaproteobacteria</taxon>
        <taxon>Neisseriales</taxon>
        <taxon>Chromobacteriaceae</taxon>
        <taxon>Vogesella</taxon>
    </lineage>
</organism>
<proteinExistence type="predicted"/>
<evidence type="ECO:0000313" key="1">
    <source>
        <dbReference type="EMBL" id="MDC7718427.1"/>
    </source>
</evidence>
<dbReference type="RefSeq" id="WP_272752665.1">
    <property type="nucleotide sequence ID" value="NZ_JAQQLF010000020.1"/>
</dbReference>
<reference evidence="1 2" key="1">
    <citation type="submission" date="2023-01" db="EMBL/GenBank/DDBJ databases">
        <title>Novel species of the genus Vogesella isolated from rivers.</title>
        <authorList>
            <person name="Lu H."/>
        </authorList>
    </citation>
    <scope>NUCLEOTIDE SEQUENCE [LARGE SCALE GENOMIC DNA]</scope>
    <source>
        <strain evidence="1 2">DC21W</strain>
    </source>
</reference>
<sequence>MEFQAPGNRLLHVRLFAILFASAPKQAFESVRLRARLLPIENKGFFFAALHTFRFFYA</sequence>
<protein>
    <submittedName>
        <fullName evidence="1">Uncharacterized protein</fullName>
    </submittedName>
</protein>
<keyword evidence="2" id="KW-1185">Reference proteome</keyword>
<dbReference type="EMBL" id="JAQQLF010000020">
    <property type="protein sequence ID" value="MDC7718427.1"/>
    <property type="molecule type" value="Genomic_DNA"/>
</dbReference>
<comment type="caution">
    <text evidence="1">The sequence shown here is derived from an EMBL/GenBank/DDBJ whole genome shotgun (WGS) entry which is preliminary data.</text>
</comment>
<evidence type="ECO:0000313" key="2">
    <source>
        <dbReference type="Proteomes" id="UP001219956"/>
    </source>
</evidence>